<evidence type="ECO:0000256" key="6">
    <source>
        <dbReference type="ARBA" id="ARBA00022989"/>
    </source>
</evidence>
<evidence type="ECO:0000256" key="3">
    <source>
        <dbReference type="ARBA" id="ARBA00022676"/>
    </source>
</evidence>
<dbReference type="PANTHER" id="PTHR33908:SF11">
    <property type="entry name" value="MEMBRANE PROTEIN"/>
    <property type="match status" value="1"/>
</dbReference>
<evidence type="ECO:0000313" key="11">
    <source>
        <dbReference type="Proteomes" id="UP000034307"/>
    </source>
</evidence>
<feature type="transmembrane region" description="Helical" evidence="8">
    <location>
        <begin position="327"/>
        <end position="347"/>
    </location>
</feature>
<keyword evidence="6 8" id="KW-1133">Transmembrane helix</keyword>
<evidence type="ECO:0000256" key="2">
    <source>
        <dbReference type="ARBA" id="ARBA00022475"/>
    </source>
</evidence>
<evidence type="ECO:0000256" key="4">
    <source>
        <dbReference type="ARBA" id="ARBA00022679"/>
    </source>
</evidence>
<feature type="transmembrane region" description="Helical" evidence="8">
    <location>
        <begin position="172"/>
        <end position="189"/>
    </location>
</feature>
<feature type="transmembrane region" description="Helical" evidence="8">
    <location>
        <begin position="196"/>
        <end position="216"/>
    </location>
</feature>
<organism evidence="10 11">
    <name type="scientific">Candidatus Amesbacteria bacterium GW2011_GWA2_47_11b</name>
    <dbReference type="NCBI Taxonomy" id="1618358"/>
    <lineage>
        <taxon>Bacteria</taxon>
        <taxon>Candidatus Amesiibacteriota</taxon>
    </lineage>
</organism>
<reference evidence="10 11" key="1">
    <citation type="journal article" date="2015" name="Nature">
        <title>rRNA introns, odd ribosomes, and small enigmatic genomes across a large radiation of phyla.</title>
        <authorList>
            <person name="Brown C.T."/>
            <person name="Hug L.A."/>
            <person name="Thomas B.C."/>
            <person name="Sharon I."/>
            <person name="Castelle C.J."/>
            <person name="Singh A."/>
            <person name="Wilkins M.J."/>
            <person name="Williams K.H."/>
            <person name="Banfield J.F."/>
        </authorList>
    </citation>
    <scope>NUCLEOTIDE SEQUENCE [LARGE SCALE GENOMIC DNA]</scope>
</reference>
<dbReference type="PANTHER" id="PTHR33908">
    <property type="entry name" value="MANNOSYLTRANSFERASE YKCB-RELATED"/>
    <property type="match status" value="1"/>
</dbReference>
<evidence type="ECO:0000256" key="7">
    <source>
        <dbReference type="ARBA" id="ARBA00023136"/>
    </source>
</evidence>
<protein>
    <recommendedName>
        <fullName evidence="9">Glycosyltransferase RgtA/B/C/D-like domain-containing protein</fullName>
    </recommendedName>
</protein>
<feature type="domain" description="Glycosyltransferase RgtA/B/C/D-like" evidence="9">
    <location>
        <begin position="63"/>
        <end position="196"/>
    </location>
</feature>
<keyword evidence="5 8" id="KW-0812">Transmembrane</keyword>
<dbReference type="AlphaFoldDB" id="A0A0G1RM73"/>
<comment type="caution">
    <text evidence="10">The sequence shown here is derived from an EMBL/GenBank/DDBJ whole genome shotgun (WGS) entry which is preliminary data.</text>
</comment>
<keyword evidence="4" id="KW-0808">Transferase</keyword>
<keyword evidence="3" id="KW-0328">Glycosyltransferase</keyword>
<dbReference type="InterPro" id="IPR050297">
    <property type="entry name" value="LipidA_mod_glycosyltrf_83"/>
</dbReference>
<evidence type="ECO:0000313" key="10">
    <source>
        <dbReference type="EMBL" id="KKU58231.1"/>
    </source>
</evidence>
<feature type="transmembrane region" description="Helical" evidence="8">
    <location>
        <begin position="279"/>
        <end position="298"/>
    </location>
</feature>
<gene>
    <name evidence="10" type="ORF">UX80_C0005G0051</name>
</gene>
<evidence type="ECO:0000256" key="8">
    <source>
        <dbReference type="SAM" id="Phobius"/>
    </source>
</evidence>
<dbReference type="GO" id="GO:0016763">
    <property type="term" value="F:pentosyltransferase activity"/>
    <property type="evidence" value="ECO:0007669"/>
    <property type="project" value="TreeGrafter"/>
</dbReference>
<sequence>MYRLISLIIIAAVLRLGLLGSYPPFLNVDEVSIGYNAYALLLSGRDQYQKTMPLVFQSLGDFKPPVYLYLTVPSVAVFGLTEFSVRFPSAVFSVLAVLLTYLVTYRITRRRDLALLAGLLLAISPWHIRFTRGSYEVNVAFTLLLAAFYSLLNFRRPVLGTFLLVLSMYTYHTPKLLAPLLGLGLWAIYKKSLPKASFLVLLLLVPLLLVGGQSRIGQTLVTGDVEINTAISQSLGRIDLSRAWLVVWSVVNRYLQYFDPSFLFFRGLDLTLNQLVDAGVAYLIELPLFVVGLITVIRRRIFPKALWWWIVISPLPASLTLNDYHPIRSLALVLPLVIIIAVGLQMAWPKFKHLILLAYLVNFVFVADYYLLHSVMQKSDYSFDPSAQIARVALANRDKYSTIVIDPDFGKDGPTIKGVPDIYLLFYGRIRPQDYWNSITPRGFANFEFRHIDWKIEKATLGNLLIGSTWSLPEVDIPSHQILDKVYFANRVPAYLVVKTE</sequence>
<proteinExistence type="predicted"/>
<dbReference type="EMBL" id="LCNO01000005">
    <property type="protein sequence ID" value="KKU58231.1"/>
    <property type="molecule type" value="Genomic_DNA"/>
</dbReference>
<feature type="transmembrane region" description="Helical" evidence="8">
    <location>
        <begin position="354"/>
        <end position="372"/>
    </location>
</feature>
<evidence type="ECO:0000256" key="1">
    <source>
        <dbReference type="ARBA" id="ARBA00004651"/>
    </source>
</evidence>
<comment type="subcellular location">
    <subcellularLocation>
        <location evidence="1">Cell membrane</location>
        <topology evidence="1">Multi-pass membrane protein</topology>
    </subcellularLocation>
</comment>
<dbReference type="GO" id="GO:0005886">
    <property type="term" value="C:plasma membrane"/>
    <property type="evidence" value="ECO:0007669"/>
    <property type="project" value="UniProtKB-SubCell"/>
</dbReference>
<keyword evidence="7 8" id="KW-0472">Membrane</keyword>
<dbReference type="Pfam" id="PF13231">
    <property type="entry name" value="PMT_2"/>
    <property type="match status" value="1"/>
</dbReference>
<name>A0A0G1RM73_9BACT</name>
<keyword evidence="2" id="KW-1003">Cell membrane</keyword>
<feature type="transmembrane region" description="Helical" evidence="8">
    <location>
        <begin position="135"/>
        <end position="152"/>
    </location>
</feature>
<feature type="transmembrane region" description="Helical" evidence="8">
    <location>
        <begin position="90"/>
        <end position="107"/>
    </location>
</feature>
<dbReference type="STRING" id="1618358.UX80_C0005G0051"/>
<dbReference type="GO" id="GO:0009103">
    <property type="term" value="P:lipopolysaccharide biosynthetic process"/>
    <property type="evidence" value="ECO:0007669"/>
    <property type="project" value="UniProtKB-ARBA"/>
</dbReference>
<evidence type="ECO:0000256" key="5">
    <source>
        <dbReference type="ARBA" id="ARBA00022692"/>
    </source>
</evidence>
<dbReference type="InterPro" id="IPR038731">
    <property type="entry name" value="RgtA/B/C-like"/>
</dbReference>
<evidence type="ECO:0000259" key="9">
    <source>
        <dbReference type="Pfam" id="PF13231"/>
    </source>
</evidence>
<accession>A0A0G1RM73</accession>
<dbReference type="PATRIC" id="fig|1618358.3.peg.370"/>
<dbReference type="Proteomes" id="UP000034307">
    <property type="component" value="Unassembled WGS sequence"/>
</dbReference>